<name>A0ABT0SJU1_9GAMM</name>
<reference evidence="2 3" key="1">
    <citation type="submission" date="2021-08" db="EMBL/GenBank/DDBJ databases">
        <title>Novel members of of the genus Stenotrophomonas from differernt environment.</title>
        <authorList>
            <person name="Deng Y."/>
        </authorList>
    </citation>
    <scope>NUCLEOTIDE SEQUENCE [LARGE SCALE GENOMIC DNA]</scope>
    <source>
        <strain evidence="2 3">CPCC 101365</strain>
    </source>
</reference>
<comment type="caution">
    <text evidence="2">The sequence shown here is derived from an EMBL/GenBank/DDBJ whole genome shotgun (WGS) entry which is preliminary data.</text>
</comment>
<dbReference type="InterPro" id="IPR002994">
    <property type="entry name" value="Surf1/Shy1"/>
</dbReference>
<keyword evidence="3" id="KW-1185">Reference proteome</keyword>
<evidence type="ECO:0000256" key="1">
    <source>
        <dbReference type="RuleBase" id="RU363076"/>
    </source>
</evidence>
<dbReference type="RefSeq" id="WP_250064934.1">
    <property type="nucleotide sequence ID" value="NZ_JAIKTS010000004.1"/>
</dbReference>
<dbReference type="CDD" id="cd06662">
    <property type="entry name" value="SURF1"/>
    <property type="match status" value="1"/>
</dbReference>
<dbReference type="EMBL" id="JAIKTS010000004">
    <property type="protein sequence ID" value="MCL7715522.1"/>
    <property type="molecule type" value="Genomic_DNA"/>
</dbReference>
<keyword evidence="1" id="KW-1003">Cell membrane</keyword>
<proteinExistence type="inferred from homology"/>
<keyword evidence="1" id="KW-0812">Transmembrane</keyword>
<sequence>MTRQHTGLLGGLLAVVVAAAFIALGVWQLQRMHEKQALLSQLPPDRSQARSLPQAAQDPAALQWVHDRLEFLPATVLLDNQLRDGRAGLKVYQAARAGGTVVLVDLGWLPLSPDRRLPAITALQGRIEVQGLWAPAPAAGLALGPAVGGTAQPRVWLATRLDPAAIGEHLALPGLAAQVLRLDPASPLGHARDLELLPNTLPPSRHLGYAVQWFALAAAVLVIAAVLAWRRRRGR</sequence>
<dbReference type="Pfam" id="PF02104">
    <property type="entry name" value="SURF1"/>
    <property type="match status" value="1"/>
</dbReference>
<accession>A0ABT0SJU1</accession>
<feature type="transmembrane region" description="Helical" evidence="1">
    <location>
        <begin position="207"/>
        <end position="229"/>
    </location>
</feature>
<dbReference type="PROSITE" id="PS50895">
    <property type="entry name" value="SURF1"/>
    <property type="match status" value="1"/>
</dbReference>
<organism evidence="2 3">
    <name type="scientific">Stenotrophomonas mori</name>
    <dbReference type="NCBI Taxonomy" id="2871096"/>
    <lineage>
        <taxon>Bacteria</taxon>
        <taxon>Pseudomonadati</taxon>
        <taxon>Pseudomonadota</taxon>
        <taxon>Gammaproteobacteria</taxon>
        <taxon>Lysobacterales</taxon>
        <taxon>Lysobacteraceae</taxon>
        <taxon>Stenotrophomonas</taxon>
    </lineage>
</organism>
<evidence type="ECO:0000313" key="2">
    <source>
        <dbReference type="EMBL" id="MCL7715522.1"/>
    </source>
</evidence>
<gene>
    <name evidence="2" type="ORF">K5L01_12805</name>
</gene>
<dbReference type="Proteomes" id="UP001431235">
    <property type="component" value="Unassembled WGS sequence"/>
</dbReference>
<feature type="transmembrane region" description="Helical" evidence="1">
    <location>
        <begin position="7"/>
        <end position="27"/>
    </location>
</feature>
<protein>
    <recommendedName>
        <fullName evidence="1">SURF1-like protein</fullName>
    </recommendedName>
</protein>
<comment type="similarity">
    <text evidence="1">Belongs to the SURF1 family.</text>
</comment>
<keyword evidence="1" id="KW-1133">Transmembrane helix</keyword>
<comment type="subcellular location">
    <subcellularLocation>
        <location evidence="1">Cell membrane</location>
        <topology evidence="1">Multi-pass membrane protein</topology>
    </subcellularLocation>
</comment>
<keyword evidence="1" id="KW-0472">Membrane</keyword>
<evidence type="ECO:0000313" key="3">
    <source>
        <dbReference type="Proteomes" id="UP001431235"/>
    </source>
</evidence>